<evidence type="ECO:0000256" key="5">
    <source>
        <dbReference type="ARBA" id="ARBA00022777"/>
    </source>
</evidence>
<name>A0ABT1J7E0_9ACTN</name>
<feature type="domain" description="Protein kinase" evidence="10">
    <location>
        <begin position="64"/>
        <end position="332"/>
    </location>
</feature>
<evidence type="ECO:0000256" key="6">
    <source>
        <dbReference type="ARBA" id="ARBA00022840"/>
    </source>
</evidence>
<keyword evidence="9" id="KW-0472">Membrane</keyword>
<dbReference type="Proteomes" id="UP001206483">
    <property type="component" value="Unassembled WGS sequence"/>
</dbReference>
<feature type="region of interest" description="Disordered" evidence="8">
    <location>
        <begin position="1"/>
        <end position="57"/>
    </location>
</feature>
<evidence type="ECO:0000256" key="7">
    <source>
        <dbReference type="PROSITE-ProRule" id="PRU10141"/>
    </source>
</evidence>
<proteinExistence type="predicted"/>
<dbReference type="EMBL" id="JAMZDX010000006">
    <property type="protein sequence ID" value="MCP2313129.1"/>
    <property type="molecule type" value="Genomic_DNA"/>
</dbReference>
<feature type="compositionally biased region" description="Gly residues" evidence="8">
    <location>
        <begin position="414"/>
        <end position="436"/>
    </location>
</feature>
<evidence type="ECO:0000256" key="4">
    <source>
        <dbReference type="ARBA" id="ARBA00022741"/>
    </source>
</evidence>
<dbReference type="InterPro" id="IPR000719">
    <property type="entry name" value="Prot_kinase_dom"/>
</dbReference>
<dbReference type="EC" id="2.7.11.1" evidence="1"/>
<keyword evidence="12" id="KW-1185">Reference proteome</keyword>
<reference evidence="11 12" key="1">
    <citation type="submission" date="2022-06" db="EMBL/GenBank/DDBJ databases">
        <title>Sequencing the genomes of 1000 actinobacteria strains.</title>
        <authorList>
            <person name="Klenk H.-P."/>
        </authorList>
    </citation>
    <scope>NUCLEOTIDE SEQUENCE [LARGE SCALE GENOMIC DNA]</scope>
    <source>
        <strain evidence="11 12">DSM 41656</strain>
    </source>
</reference>
<dbReference type="PANTHER" id="PTHR43289">
    <property type="entry name" value="MITOGEN-ACTIVATED PROTEIN KINASE KINASE KINASE 20-RELATED"/>
    <property type="match status" value="1"/>
</dbReference>
<feature type="transmembrane region" description="Helical" evidence="9">
    <location>
        <begin position="444"/>
        <end position="465"/>
    </location>
</feature>
<dbReference type="PANTHER" id="PTHR43289:SF6">
    <property type="entry name" value="SERINE_THREONINE-PROTEIN KINASE NEKL-3"/>
    <property type="match status" value="1"/>
</dbReference>
<evidence type="ECO:0000256" key="3">
    <source>
        <dbReference type="ARBA" id="ARBA00022679"/>
    </source>
</evidence>
<evidence type="ECO:0000256" key="1">
    <source>
        <dbReference type="ARBA" id="ARBA00012513"/>
    </source>
</evidence>
<dbReference type="Gene3D" id="1.10.510.10">
    <property type="entry name" value="Transferase(Phosphotransferase) domain 1"/>
    <property type="match status" value="1"/>
</dbReference>
<dbReference type="CDD" id="cd14014">
    <property type="entry name" value="STKc_PknB_like"/>
    <property type="match status" value="1"/>
</dbReference>
<keyword evidence="4 7" id="KW-0547">Nucleotide-binding</keyword>
<feature type="compositionally biased region" description="Low complexity" evidence="8">
    <location>
        <begin position="517"/>
        <end position="558"/>
    </location>
</feature>
<dbReference type="RefSeq" id="WP_253802715.1">
    <property type="nucleotide sequence ID" value="NZ_BAAAUB010000064.1"/>
</dbReference>
<feature type="compositionally biased region" description="Low complexity" evidence="8">
    <location>
        <begin position="19"/>
        <end position="31"/>
    </location>
</feature>
<dbReference type="PROSITE" id="PS00107">
    <property type="entry name" value="PROTEIN_KINASE_ATP"/>
    <property type="match status" value="1"/>
</dbReference>
<protein>
    <recommendedName>
        <fullName evidence="1">non-specific serine/threonine protein kinase</fullName>
        <ecNumber evidence="1">2.7.11.1</ecNumber>
    </recommendedName>
</protein>
<dbReference type="InterPro" id="IPR017441">
    <property type="entry name" value="Protein_kinase_ATP_BS"/>
</dbReference>
<feature type="compositionally biased region" description="Low complexity" evidence="8">
    <location>
        <begin position="41"/>
        <end position="57"/>
    </location>
</feature>
<dbReference type="Pfam" id="PF00069">
    <property type="entry name" value="Pkinase"/>
    <property type="match status" value="1"/>
</dbReference>
<feature type="compositionally biased region" description="Polar residues" evidence="8">
    <location>
        <begin position="498"/>
        <end position="516"/>
    </location>
</feature>
<keyword evidence="2" id="KW-0723">Serine/threonine-protein kinase</keyword>
<dbReference type="PROSITE" id="PS50011">
    <property type="entry name" value="PROTEIN_KINASE_DOM"/>
    <property type="match status" value="1"/>
</dbReference>
<keyword evidence="9" id="KW-0812">Transmembrane</keyword>
<feature type="binding site" evidence="7">
    <location>
        <position position="93"/>
    </location>
    <ligand>
        <name>ATP</name>
        <dbReference type="ChEBI" id="CHEBI:30616"/>
    </ligand>
</feature>
<dbReference type="PROSITE" id="PS00108">
    <property type="entry name" value="PROTEIN_KINASE_ST"/>
    <property type="match status" value="1"/>
</dbReference>
<dbReference type="Gene3D" id="3.30.200.20">
    <property type="entry name" value="Phosphorylase Kinase, domain 1"/>
    <property type="match status" value="1"/>
</dbReference>
<evidence type="ECO:0000256" key="2">
    <source>
        <dbReference type="ARBA" id="ARBA00022527"/>
    </source>
</evidence>
<feature type="compositionally biased region" description="Low complexity" evidence="8">
    <location>
        <begin position="479"/>
        <end position="497"/>
    </location>
</feature>
<organism evidence="11 12">
    <name type="scientific">Kitasatospora paracochleata</name>
    <dbReference type="NCBI Taxonomy" id="58354"/>
    <lineage>
        <taxon>Bacteria</taxon>
        <taxon>Bacillati</taxon>
        <taxon>Actinomycetota</taxon>
        <taxon>Actinomycetes</taxon>
        <taxon>Kitasatosporales</taxon>
        <taxon>Streptomycetaceae</taxon>
        <taxon>Kitasatospora</taxon>
    </lineage>
</organism>
<keyword evidence="9" id="KW-1133">Transmembrane helix</keyword>
<dbReference type="GO" id="GO:0004674">
    <property type="term" value="F:protein serine/threonine kinase activity"/>
    <property type="evidence" value="ECO:0007669"/>
    <property type="project" value="UniProtKB-EC"/>
</dbReference>
<keyword evidence="3 11" id="KW-0808">Transferase</keyword>
<dbReference type="SMART" id="SM00220">
    <property type="entry name" value="S_TKc"/>
    <property type="match status" value="1"/>
</dbReference>
<sequence length="571" mass="58501">MGQTEQPGDSEAEQHPKAGEPGADAPAPAGEPDADAETTVLPAGAGTPARGTAAPLGTLGEGRYRLTRKLGRGGMAEVFAAQDVRLGRTVAVKLLRPELAQDDTARLRFTREAHSVASLNHHSIVAVYDTGEEHGEDGETTPYIVMELVEGRTVRELLVDEEAPPVDQALIITAGVLEALSYSHRHGIVHRDIKPANVIITTTGAVKVMDFGIARALTGAASTMTQTGMVMGTPQYLSPEQALGKSVDHRSDLYAAGCMLYELLTLRPPFTGDTPLSVVYQHVQDAPVQPSRANDRVPPQLDALVLRALEKNPDDRFQTADEFRAHLQHALREMHGTGGAGYATGAAAAAAAAGLAAAASGNTGNYPGFEGPASGGTSVTEPFGAVGRTGPTEAMPYQVTSPYRTPAQPYPGVSGPGGGDTGGPGHGGGGGNGGGDGSKRRNPWGWALGVIAVLLAATVGIALALTNSDKPTTPPVTPQPTVTVTSTPSTPSERPTTQAPTRSQSTNRPTEQQTFIPSPSASRSASPSASASASASPSSSSTSTHTPTPTTSQTAPSSPTAPPPTKGTTSG</sequence>
<evidence type="ECO:0000313" key="11">
    <source>
        <dbReference type="EMBL" id="MCP2313129.1"/>
    </source>
</evidence>
<keyword evidence="5 11" id="KW-0418">Kinase</keyword>
<accession>A0ABT1J7E0</accession>
<comment type="caution">
    <text evidence="11">The sequence shown here is derived from an EMBL/GenBank/DDBJ whole genome shotgun (WGS) entry which is preliminary data.</text>
</comment>
<evidence type="ECO:0000256" key="8">
    <source>
        <dbReference type="SAM" id="MobiDB-lite"/>
    </source>
</evidence>
<evidence type="ECO:0000256" key="9">
    <source>
        <dbReference type="SAM" id="Phobius"/>
    </source>
</evidence>
<keyword evidence="6 7" id="KW-0067">ATP-binding</keyword>
<gene>
    <name evidence="11" type="ORF">FHR36_006310</name>
</gene>
<evidence type="ECO:0000313" key="12">
    <source>
        <dbReference type="Proteomes" id="UP001206483"/>
    </source>
</evidence>
<dbReference type="SUPFAM" id="SSF56112">
    <property type="entry name" value="Protein kinase-like (PK-like)"/>
    <property type="match status" value="1"/>
</dbReference>
<feature type="region of interest" description="Disordered" evidence="8">
    <location>
        <begin position="467"/>
        <end position="571"/>
    </location>
</feature>
<dbReference type="InterPro" id="IPR008271">
    <property type="entry name" value="Ser/Thr_kinase_AS"/>
</dbReference>
<evidence type="ECO:0000259" key="10">
    <source>
        <dbReference type="PROSITE" id="PS50011"/>
    </source>
</evidence>
<dbReference type="InterPro" id="IPR011009">
    <property type="entry name" value="Kinase-like_dom_sf"/>
</dbReference>
<feature type="region of interest" description="Disordered" evidence="8">
    <location>
        <begin position="388"/>
        <end position="440"/>
    </location>
</feature>